<evidence type="ECO:0000256" key="1">
    <source>
        <dbReference type="ARBA" id="ARBA00005446"/>
    </source>
</evidence>
<name>A0ABN8SKU5_9CNID</name>
<sequence>MDFRSDVELMTSSLKLLLGEENVRPYYGKGMTHDVKKKTDSAFRGKGFQVLVATESYEVGTHSPHVDNIFRVGCMRNLSVMIQEFGRAGRSGNNADGFLLINETKDDQRLAFSTKNCSKSEEEQIKAQLIQSWRWVYSIYCGRCMREEIISKFGEGQLELQCVDECCSSCDIKDKRDFNAKEAIRLLLQAVLDLGLIRAYKEGYKVSEKGKQFLDSPYDILVLDPINDPFDQKTKQKEVVTRARTRRGHHHLPKIKDCLKNSVNWIELTLKDQYEFPGFDTSSATSQPNFIFVKDYRKLSFAPSTQSHFIWDDNQLSKRSTQTAKHNIVIDGVDTSLNVRRGPCEGVKKCTGPDCSYVVSNRQKVNRCVHHRDSHSLVSTGLCPAHMVYIWPSLDDGRRWIGVVPGTQHNHSKPAPHILSSKVKEDIRKVVSDDSTKSTKDIMKGFGIGYVPAEASSPAANADRVRRERKMALGKWMSFHKELRLLDEILGFDKIRKKVEGNQLYDESTNIREKVNKMMGQYQVEGSEYIFTPARNEDETRIFKNLARKIEEERDKENIYLTFDVLSGSRKLQDAKQLIECDLCSELDKLDNHNWTKLKHWRKWWCRLNHLAMFTRAFKEMEEKDWEEGPCTTNPVEALNRQSLHEGCTVLHTLMKNIYLEDRLQAVKTAVCEDNVTTSYRASPGKPKSKRKPTSIGNSGDEGPPDKRRHIISQKRRPNGRALINRVIEVEYDEKNKSGKVTKYWGWCKGQIVAYRKHEGYLVKFEDRIEDDGTVVAGWSDWIEDLNSKDVRLLDP</sequence>
<dbReference type="InterPro" id="IPR027417">
    <property type="entry name" value="P-loop_NTPase"/>
</dbReference>
<comment type="caution">
    <text evidence="6">The sequence shown here is derived from an EMBL/GenBank/DDBJ whole genome shotgun (WGS) entry which is preliminary data.</text>
</comment>
<comment type="similarity">
    <text evidence="1">Belongs to the helicase family. RecQ subfamily.</text>
</comment>
<reference evidence="6 7" key="1">
    <citation type="submission" date="2022-05" db="EMBL/GenBank/DDBJ databases">
        <authorList>
            <consortium name="Genoscope - CEA"/>
            <person name="William W."/>
        </authorList>
    </citation>
    <scope>NUCLEOTIDE SEQUENCE [LARGE SCALE GENOMIC DNA]</scope>
</reference>
<comment type="catalytic activity">
    <reaction evidence="2">
        <text>Couples ATP hydrolysis with the unwinding of duplex DNA by translocating in the 3'-5' direction.</text>
        <dbReference type="EC" id="5.6.2.4"/>
    </reaction>
</comment>
<keyword evidence="7" id="KW-1185">Reference proteome</keyword>
<feature type="domain" description="Helicase C-terminal" evidence="5">
    <location>
        <begin position="1"/>
        <end position="133"/>
    </location>
</feature>
<organism evidence="6 7">
    <name type="scientific">Porites evermanni</name>
    <dbReference type="NCBI Taxonomy" id="104178"/>
    <lineage>
        <taxon>Eukaryota</taxon>
        <taxon>Metazoa</taxon>
        <taxon>Cnidaria</taxon>
        <taxon>Anthozoa</taxon>
        <taxon>Hexacorallia</taxon>
        <taxon>Scleractinia</taxon>
        <taxon>Fungiina</taxon>
        <taxon>Poritidae</taxon>
        <taxon>Porites</taxon>
    </lineage>
</organism>
<proteinExistence type="inferred from homology"/>
<evidence type="ECO:0000259" key="5">
    <source>
        <dbReference type="PROSITE" id="PS51194"/>
    </source>
</evidence>
<dbReference type="InterPro" id="IPR001650">
    <property type="entry name" value="Helicase_C-like"/>
</dbReference>
<evidence type="ECO:0000256" key="3">
    <source>
        <dbReference type="ARBA" id="ARBA00034808"/>
    </source>
</evidence>
<evidence type="ECO:0000313" key="7">
    <source>
        <dbReference type="Proteomes" id="UP001159427"/>
    </source>
</evidence>
<dbReference type="Proteomes" id="UP001159427">
    <property type="component" value="Unassembled WGS sequence"/>
</dbReference>
<gene>
    <name evidence="6" type="ORF">PEVE_00023436</name>
</gene>
<evidence type="ECO:0000313" key="6">
    <source>
        <dbReference type="EMBL" id="CAH3192184.1"/>
    </source>
</evidence>
<feature type="region of interest" description="Disordered" evidence="4">
    <location>
        <begin position="678"/>
        <end position="715"/>
    </location>
</feature>
<dbReference type="PANTHER" id="PTHR13710">
    <property type="entry name" value="DNA HELICASE RECQ FAMILY MEMBER"/>
    <property type="match status" value="1"/>
</dbReference>
<accession>A0ABN8SKU5</accession>
<dbReference type="PANTHER" id="PTHR13710:SF147">
    <property type="entry name" value="DNA HELICASE"/>
    <property type="match status" value="1"/>
</dbReference>
<dbReference type="EMBL" id="CALNXI010003106">
    <property type="protein sequence ID" value="CAH3192184.1"/>
    <property type="molecule type" value="Genomic_DNA"/>
</dbReference>
<dbReference type="SUPFAM" id="SSF52540">
    <property type="entry name" value="P-loop containing nucleoside triphosphate hydrolases"/>
    <property type="match status" value="1"/>
</dbReference>
<dbReference type="Gene3D" id="3.40.50.300">
    <property type="entry name" value="P-loop containing nucleotide triphosphate hydrolases"/>
    <property type="match status" value="1"/>
</dbReference>
<dbReference type="EC" id="5.6.2.4" evidence="3"/>
<dbReference type="Pfam" id="PF00271">
    <property type="entry name" value="Helicase_C"/>
    <property type="match status" value="1"/>
</dbReference>
<protein>
    <recommendedName>
        <fullName evidence="3">DNA 3'-5' helicase</fullName>
        <ecNumber evidence="3">5.6.2.4</ecNumber>
    </recommendedName>
</protein>
<evidence type="ECO:0000256" key="4">
    <source>
        <dbReference type="SAM" id="MobiDB-lite"/>
    </source>
</evidence>
<evidence type="ECO:0000256" key="2">
    <source>
        <dbReference type="ARBA" id="ARBA00034617"/>
    </source>
</evidence>
<dbReference type="PROSITE" id="PS51194">
    <property type="entry name" value="HELICASE_CTER"/>
    <property type="match status" value="1"/>
</dbReference>
<dbReference type="SMART" id="SM00490">
    <property type="entry name" value="HELICc"/>
    <property type="match status" value="1"/>
</dbReference>